<accession>A0A218WBR7</accession>
<dbReference type="PANTHER" id="PTHR12542">
    <property type="entry name" value="EXOCYST COMPLEX PROTEIN EXO70"/>
    <property type="match status" value="1"/>
</dbReference>
<dbReference type="InterPro" id="IPR004140">
    <property type="entry name" value="Exo70"/>
</dbReference>
<feature type="domain" description="Exocyst complex subunit Exo70 C-terminal" evidence="4">
    <location>
        <begin position="271"/>
        <end position="619"/>
    </location>
</feature>
<dbReference type="InterPro" id="IPR046364">
    <property type="entry name" value="Exo70_C"/>
</dbReference>
<dbReference type="GO" id="GO:0005546">
    <property type="term" value="F:phosphatidylinositol-4,5-bisphosphate binding"/>
    <property type="evidence" value="ECO:0007669"/>
    <property type="project" value="InterPro"/>
</dbReference>
<dbReference type="Pfam" id="PF03081">
    <property type="entry name" value="Exo70_C"/>
    <property type="match status" value="1"/>
</dbReference>
<dbReference type="SUPFAM" id="SSF74788">
    <property type="entry name" value="Cullin repeat-like"/>
    <property type="match status" value="1"/>
</dbReference>
<comment type="caution">
    <text evidence="5">The sequence shown here is derived from an EMBL/GenBank/DDBJ whole genome shotgun (WGS) entry which is preliminary data.</text>
</comment>
<reference evidence="6" key="1">
    <citation type="journal article" date="2017" name="Plant J.">
        <title>The pomegranate (Punica granatum L.) genome and the genomics of punicalagin biosynthesis.</title>
        <authorList>
            <person name="Qin G."/>
            <person name="Xu C."/>
            <person name="Ming R."/>
            <person name="Tang H."/>
            <person name="Guyot R."/>
            <person name="Kramer E.M."/>
            <person name="Hu Y."/>
            <person name="Yi X."/>
            <person name="Qi Y."/>
            <person name="Xu X."/>
            <person name="Gao Z."/>
            <person name="Pan H."/>
            <person name="Jian J."/>
            <person name="Tian Y."/>
            <person name="Yue Z."/>
            <person name="Xu Y."/>
        </authorList>
    </citation>
    <scope>NUCLEOTIDE SEQUENCE [LARGE SCALE GENOMIC DNA]</scope>
    <source>
        <strain evidence="6">cv. Dabenzi</strain>
    </source>
</reference>
<evidence type="ECO:0000313" key="6">
    <source>
        <dbReference type="Proteomes" id="UP000197138"/>
    </source>
</evidence>
<comment type="function">
    <text evidence="3">Component of the exocyst complex.</text>
</comment>
<comment type="similarity">
    <text evidence="1 3">Belongs to the EXO70 family.</text>
</comment>
<dbReference type="InterPro" id="IPR016159">
    <property type="entry name" value="Cullin_repeat-like_dom_sf"/>
</dbReference>
<dbReference type="GO" id="GO:0006887">
    <property type="term" value="P:exocytosis"/>
    <property type="evidence" value="ECO:0007669"/>
    <property type="project" value="UniProtKB-KW"/>
</dbReference>
<organism evidence="5 6">
    <name type="scientific">Punica granatum</name>
    <name type="common">Pomegranate</name>
    <dbReference type="NCBI Taxonomy" id="22663"/>
    <lineage>
        <taxon>Eukaryota</taxon>
        <taxon>Viridiplantae</taxon>
        <taxon>Streptophyta</taxon>
        <taxon>Embryophyta</taxon>
        <taxon>Tracheophyta</taxon>
        <taxon>Spermatophyta</taxon>
        <taxon>Magnoliopsida</taxon>
        <taxon>eudicotyledons</taxon>
        <taxon>Gunneridae</taxon>
        <taxon>Pentapetalae</taxon>
        <taxon>rosids</taxon>
        <taxon>malvids</taxon>
        <taxon>Myrtales</taxon>
        <taxon>Lythraceae</taxon>
        <taxon>Punica</taxon>
    </lineage>
</organism>
<protein>
    <recommendedName>
        <fullName evidence="3">Exocyst subunit Exo70 family protein</fullName>
    </recommendedName>
</protein>
<dbReference type="Gene3D" id="1.20.1280.170">
    <property type="entry name" value="Exocyst complex component Exo70"/>
    <property type="match status" value="1"/>
</dbReference>
<name>A0A218WBR7_PUNGR</name>
<keyword evidence="2 3" id="KW-0813">Transport</keyword>
<dbReference type="PANTHER" id="PTHR12542:SF95">
    <property type="entry name" value="EXOCYST SUBUNIT EXO70 FAMILY PROTEIN"/>
    <property type="match status" value="1"/>
</dbReference>
<gene>
    <name evidence="5" type="ORF">CDL15_Pgr013983</name>
</gene>
<sequence length="657" mass="75640">MEGSTESLVAARDFLSSGIEQSRALGLELDRTGQRLGEMILRLPSLESELGPIPRRMCATLSIEDRVDSGIRPANAVLQVFNAVRELEASLSLTPASDLPTYLSILRNLEQALKFLGNSCQLAIQWLQGVAEFLEENGMASERLVSNVNKSLIILQELEGTEERARRNGGVMHDAFRKMEAELERLLKENSIPFGLNSSDEDYEKTFPKPVIQHLQAIIERLSANRRLEKCVSVYVDVRSTNARECLEPLELDYLNEPFEDVQNIEAQIRKWSEDLKFAVKALFQHEYGLCNKIFEQQGTKISLRCFAEIASRSGIFTFLQFGMRVTDSKKSPNKLLNLLDIFLILDDLRVDFTRLFGGEACEKIQAMTRHLVKRVVEGSWEIFWELTYQVELQRQSPPPSDGSVPRLVSFVTEYCNRLLSDVYRPTLLQIMVIHQSWKQEKYQEGLFTNQIYNVVKEIGLNLDTWAKAYHDQSLSCLFMMNNHRHFSDLRGTKLGDMMGDSWVRAHQQFRDYYAALYVKESWEKISAPLRENSARVSFHDARKKLVSFNKALEETYKKQSDWSVTDVKLREKVRASVMEAVLPAYQDYLQIYRTMLDGYACWRDEIKYSVQELEKMIGSLFETKMRKLETGTRYHAIDDLPNVLTNNQFSLTLTAA</sequence>
<dbReference type="GO" id="GO:0000145">
    <property type="term" value="C:exocyst"/>
    <property type="evidence" value="ECO:0007669"/>
    <property type="project" value="InterPro"/>
</dbReference>
<dbReference type="Pfam" id="PF20669">
    <property type="entry name" value="Exo70_N"/>
    <property type="match status" value="1"/>
</dbReference>
<dbReference type="Proteomes" id="UP000197138">
    <property type="component" value="Unassembled WGS sequence"/>
</dbReference>
<dbReference type="EMBL" id="MTKT01004864">
    <property type="protein sequence ID" value="OWM69522.1"/>
    <property type="molecule type" value="Genomic_DNA"/>
</dbReference>
<evidence type="ECO:0000256" key="2">
    <source>
        <dbReference type="ARBA" id="ARBA00022448"/>
    </source>
</evidence>
<evidence type="ECO:0000313" key="5">
    <source>
        <dbReference type="EMBL" id="OWM69522.1"/>
    </source>
</evidence>
<dbReference type="AlphaFoldDB" id="A0A218WBR7"/>
<dbReference type="GO" id="GO:0015031">
    <property type="term" value="P:protein transport"/>
    <property type="evidence" value="ECO:0007669"/>
    <property type="project" value="UniProtKB-KW"/>
</dbReference>
<keyword evidence="3" id="KW-0653">Protein transport</keyword>
<evidence type="ECO:0000259" key="4">
    <source>
        <dbReference type="Pfam" id="PF03081"/>
    </source>
</evidence>
<keyword evidence="3" id="KW-0268">Exocytosis</keyword>
<evidence type="ECO:0000256" key="3">
    <source>
        <dbReference type="RuleBase" id="RU365026"/>
    </source>
</evidence>
<proteinExistence type="inferred from homology"/>
<evidence type="ECO:0000256" key="1">
    <source>
        <dbReference type="ARBA" id="ARBA00006756"/>
    </source>
</evidence>